<evidence type="ECO:0000256" key="3">
    <source>
        <dbReference type="ARBA" id="ARBA00022692"/>
    </source>
</evidence>
<evidence type="ECO:0000259" key="7">
    <source>
        <dbReference type="PROSITE" id="PS50850"/>
    </source>
</evidence>
<evidence type="ECO:0000256" key="4">
    <source>
        <dbReference type="ARBA" id="ARBA00022989"/>
    </source>
</evidence>
<dbReference type="PANTHER" id="PTHR23501:SF191">
    <property type="entry name" value="VACUOLAR BASIC AMINO ACID TRANSPORTER 4"/>
    <property type="match status" value="1"/>
</dbReference>
<dbReference type="PROSITE" id="PS50850">
    <property type="entry name" value="MFS"/>
    <property type="match status" value="1"/>
</dbReference>
<feature type="transmembrane region" description="Helical" evidence="6">
    <location>
        <begin position="267"/>
        <end position="285"/>
    </location>
</feature>
<evidence type="ECO:0000256" key="6">
    <source>
        <dbReference type="SAM" id="Phobius"/>
    </source>
</evidence>
<evidence type="ECO:0000313" key="8">
    <source>
        <dbReference type="EMBL" id="MQY02609.1"/>
    </source>
</evidence>
<evidence type="ECO:0000256" key="2">
    <source>
        <dbReference type="ARBA" id="ARBA00022448"/>
    </source>
</evidence>
<dbReference type="GO" id="GO:0022857">
    <property type="term" value="F:transmembrane transporter activity"/>
    <property type="evidence" value="ECO:0007669"/>
    <property type="project" value="InterPro"/>
</dbReference>
<feature type="domain" description="Major facilitator superfamily (MFS) profile" evidence="7">
    <location>
        <begin position="8"/>
        <end position="491"/>
    </location>
</feature>
<keyword evidence="2" id="KW-0813">Transport</keyword>
<comment type="subcellular location">
    <subcellularLocation>
        <location evidence="1">Cell inner membrane</location>
        <topology evidence="1">Multi-pass membrane protein</topology>
    </subcellularLocation>
</comment>
<feature type="transmembrane region" description="Helical" evidence="6">
    <location>
        <begin position="47"/>
        <end position="65"/>
    </location>
</feature>
<dbReference type="OrthoDB" id="3453194at2"/>
<dbReference type="AlphaFoldDB" id="A0A7K0BN50"/>
<protein>
    <submittedName>
        <fullName evidence="8">Putative triacylglyceride transporter</fullName>
    </submittedName>
</protein>
<keyword evidence="5 6" id="KW-0472">Membrane</keyword>
<evidence type="ECO:0000256" key="5">
    <source>
        <dbReference type="ARBA" id="ARBA00023136"/>
    </source>
</evidence>
<feature type="transmembrane region" description="Helical" evidence="6">
    <location>
        <begin position="229"/>
        <end position="247"/>
    </location>
</feature>
<feature type="transmembrane region" description="Helical" evidence="6">
    <location>
        <begin position="370"/>
        <end position="391"/>
    </location>
</feature>
<dbReference type="InterPro" id="IPR036259">
    <property type="entry name" value="MFS_trans_sf"/>
</dbReference>
<comment type="caution">
    <text evidence="8">The sequence shown here is derived from an EMBL/GenBank/DDBJ whole genome shotgun (WGS) entry which is preliminary data.</text>
</comment>
<evidence type="ECO:0000256" key="1">
    <source>
        <dbReference type="ARBA" id="ARBA00004429"/>
    </source>
</evidence>
<accession>A0A7K0BN50</accession>
<dbReference type="PANTHER" id="PTHR23501">
    <property type="entry name" value="MAJOR FACILITATOR SUPERFAMILY"/>
    <property type="match status" value="1"/>
</dbReference>
<evidence type="ECO:0000313" key="9">
    <source>
        <dbReference type="Proteomes" id="UP000487268"/>
    </source>
</evidence>
<feature type="transmembrane region" description="Helical" evidence="6">
    <location>
        <begin position="305"/>
        <end position="324"/>
    </location>
</feature>
<dbReference type="CDD" id="cd17321">
    <property type="entry name" value="MFS_MMR_MDR_like"/>
    <property type="match status" value="1"/>
</dbReference>
<dbReference type="Gene3D" id="1.20.1720.10">
    <property type="entry name" value="Multidrug resistance protein D"/>
    <property type="match status" value="1"/>
</dbReference>
<proteinExistence type="predicted"/>
<keyword evidence="4 6" id="KW-1133">Transmembrane helix</keyword>
<keyword evidence="3 6" id="KW-0812">Transmembrane</keyword>
<feature type="transmembrane region" description="Helical" evidence="6">
    <location>
        <begin position="197"/>
        <end position="217"/>
    </location>
</feature>
<reference evidence="8 9" key="1">
    <citation type="submission" date="2019-10" db="EMBL/GenBank/DDBJ databases">
        <title>Actinomadura rubteroloni sp. nov. and Actinomadura macrotermitis sp. nov., isolated from the gut of fungus growing-termite Macrotermes natalensis.</title>
        <authorList>
            <person name="Benndorf R."/>
            <person name="Martin K."/>
            <person name="Kuefner M."/>
            <person name="De Beer W."/>
            <person name="Kaster A.-K."/>
            <person name="Vollmers J."/>
            <person name="Poulsen M."/>
            <person name="Beemelmanns C."/>
        </authorList>
    </citation>
    <scope>NUCLEOTIDE SEQUENCE [LARGE SCALE GENOMIC DNA]</scope>
    <source>
        <strain evidence="8 9">RB68</strain>
    </source>
</reference>
<dbReference type="Gene3D" id="1.20.1250.20">
    <property type="entry name" value="MFS general substrate transporter like domains"/>
    <property type="match status" value="1"/>
</dbReference>
<dbReference type="GO" id="GO:0005886">
    <property type="term" value="C:plasma membrane"/>
    <property type="evidence" value="ECO:0007669"/>
    <property type="project" value="UniProtKB-SubCell"/>
</dbReference>
<feature type="transmembrane region" description="Helical" evidence="6">
    <location>
        <begin position="468"/>
        <end position="487"/>
    </location>
</feature>
<sequence>MLSRRRVAIGVGGAVVLLAALDAYVVTTILVTVAGDLDVPVNRLERITPVITGFLLGYVAAMPLLGRLSDRFGRRPVIEVCLLVFAAGSAVTALADGVPLLTAGRVLQGMSGGALLPVTMALAGDLWEERRRPLVLGAVGSAQELGSALGPLYGAGVAAALGWRWIFWVNIPVAVLAMVAVWFAVPGGRPAGERPRIDVMGGALLALGLGLLVVAVYNPEPAESALPSWGVPMLAGGAVVLAAFVAWEVRARTRLLDLAGTRRGPLLATLGVSLLSGAALIVTLVDVQLVAQTLLGKDALGGALLLSWFLVALLVAAVLGGVAAVRAGERWPLVIGMLVAAAGYALIAGWPADLAQASYGPLPRMQTDLVLTGLGLGLVIAPVSSAVLRVVPADRFGIASAAVVVARMMGMLLGISALSAWGFHRFHALTADLRPPLPFLMPKDEFARAMVTYKAALQDALRTEYQEIFWITAGLCLLGAVLALAVAGRPAETQTSPSSPERLLTP</sequence>
<dbReference type="EMBL" id="WEGH01000001">
    <property type="protein sequence ID" value="MQY02609.1"/>
    <property type="molecule type" value="Genomic_DNA"/>
</dbReference>
<organism evidence="8 9">
    <name type="scientific">Actinomadura macrotermitis</name>
    <dbReference type="NCBI Taxonomy" id="2585200"/>
    <lineage>
        <taxon>Bacteria</taxon>
        <taxon>Bacillati</taxon>
        <taxon>Actinomycetota</taxon>
        <taxon>Actinomycetes</taxon>
        <taxon>Streptosporangiales</taxon>
        <taxon>Thermomonosporaceae</taxon>
        <taxon>Actinomadura</taxon>
    </lineage>
</organism>
<feature type="transmembrane region" description="Helical" evidence="6">
    <location>
        <begin position="77"/>
        <end position="95"/>
    </location>
</feature>
<dbReference type="SUPFAM" id="SSF103473">
    <property type="entry name" value="MFS general substrate transporter"/>
    <property type="match status" value="1"/>
</dbReference>
<dbReference type="InterPro" id="IPR020846">
    <property type="entry name" value="MFS_dom"/>
</dbReference>
<dbReference type="InterPro" id="IPR011701">
    <property type="entry name" value="MFS"/>
</dbReference>
<dbReference type="Proteomes" id="UP000487268">
    <property type="component" value="Unassembled WGS sequence"/>
</dbReference>
<dbReference type="RefSeq" id="WP_153530748.1">
    <property type="nucleotide sequence ID" value="NZ_WEGH01000001.1"/>
</dbReference>
<feature type="transmembrane region" description="Helical" evidence="6">
    <location>
        <begin position="165"/>
        <end position="185"/>
    </location>
</feature>
<keyword evidence="9" id="KW-1185">Reference proteome</keyword>
<feature type="transmembrane region" description="Helical" evidence="6">
    <location>
        <begin position="398"/>
        <end position="423"/>
    </location>
</feature>
<feature type="transmembrane region" description="Helical" evidence="6">
    <location>
        <begin position="331"/>
        <end position="350"/>
    </location>
</feature>
<name>A0A7K0BN50_9ACTN</name>
<gene>
    <name evidence="8" type="ORF">ACRB68_06410</name>
</gene>
<dbReference type="Pfam" id="PF07690">
    <property type="entry name" value="MFS_1"/>
    <property type="match status" value="1"/>
</dbReference>